<dbReference type="PIRSF" id="PIRSF017082">
    <property type="entry name" value="YflP"/>
    <property type="match status" value="1"/>
</dbReference>
<organism evidence="2 3">
    <name type="scientific">Aquincola tertiaricarbonis</name>
    <dbReference type="NCBI Taxonomy" id="391953"/>
    <lineage>
        <taxon>Bacteria</taxon>
        <taxon>Pseudomonadati</taxon>
        <taxon>Pseudomonadota</taxon>
        <taxon>Betaproteobacteria</taxon>
        <taxon>Burkholderiales</taxon>
        <taxon>Sphaerotilaceae</taxon>
        <taxon>Aquincola</taxon>
    </lineage>
</organism>
<proteinExistence type="inferred from homology"/>
<dbReference type="SUPFAM" id="SSF53850">
    <property type="entry name" value="Periplasmic binding protein-like II"/>
    <property type="match status" value="1"/>
</dbReference>
<dbReference type="Gene3D" id="3.40.190.10">
    <property type="entry name" value="Periplasmic binding protein-like II"/>
    <property type="match status" value="1"/>
</dbReference>
<sequence length="328" mass="34009">MPPTPFPLRRRSLLIGAAASLVLPGLTVQAQSGRTLRLIVPFPPGGSTDILARAVGARLGPALGQTVLVDNKAGAGGSLGAAEAARAEPDGNTLLMGHIGTLAVNPALYPKLAYDPVKSFDPVGMVARVPNILVVNAASPIKTLAQFIAQAKAQPGRMTYSSGGNGSAAHIAFEYLKLRGNFFVLHIPYRGTAPSITDLLGGQVDATFTGAPVVLPHVRQGKLRALAVSSPQRLASLPDVPTVAESGYPGFDADQWYGFVAPAGTPAPVLARLNAEVNKALQTPEVAQQLAAEGAIPTPGTPKAFGELIVRELPRWAEVVRAGKVKPD</sequence>
<accession>A0ABY4S209</accession>
<evidence type="ECO:0000313" key="3">
    <source>
        <dbReference type="Proteomes" id="UP001056201"/>
    </source>
</evidence>
<dbReference type="PANTHER" id="PTHR42928:SF5">
    <property type="entry name" value="BLR1237 PROTEIN"/>
    <property type="match status" value="1"/>
</dbReference>
<dbReference type="Gene3D" id="3.40.190.150">
    <property type="entry name" value="Bordetella uptake gene, domain 1"/>
    <property type="match status" value="1"/>
</dbReference>
<keyword evidence="3" id="KW-1185">Reference proteome</keyword>
<dbReference type="PANTHER" id="PTHR42928">
    <property type="entry name" value="TRICARBOXYLATE-BINDING PROTEIN"/>
    <property type="match status" value="1"/>
</dbReference>
<dbReference type="InterPro" id="IPR005064">
    <property type="entry name" value="BUG"/>
</dbReference>
<dbReference type="InterPro" id="IPR042100">
    <property type="entry name" value="Bug_dom1"/>
</dbReference>
<dbReference type="Pfam" id="PF03401">
    <property type="entry name" value="TctC"/>
    <property type="match status" value="1"/>
</dbReference>
<dbReference type="EMBL" id="CP097635">
    <property type="protein sequence ID" value="URI06973.1"/>
    <property type="molecule type" value="Genomic_DNA"/>
</dbReference>
<evidence type="ECO:0000313" key="2">
    <source>
        <dbReference type="EMBL" id="URI06973.1"/>
    </source>
</evidence>
<dbReference type="CDD" id="cd13578">
    <property type="entry name" value="PBP2_Bug27"/>
    <property type="match status" value="1"/>
</dbReference>
<name>A0ABY4S209_AQUTE</name>
<comment type="similarity">
    <text evidence="1">Belongs to the UPF0065 (bug) family.</text>
</comment>
<protein>
    <submittedName>
        <fullName evidence="2">Tripartite tricarboxylate transporter substrate binding protein</fullName>
    </submittedName>
</protein>
<dbReference type="Proteomes" id="UP001056201">
    <property type="component" value="Chromosome 1"/>
</dbReference>
<reference evidence="2" key="1">
    <citation type="submission" date="2022-05" db="EMBL/GenBank/DDBJ databases">
        <title>An RpoN-dependent PEP-CTERM gene is involved in floc formation of an Aquincola tertiaricarbonis strain.</title>
        <authorList>
            <person name="Qiu D."/>
            <person name="Xia M."/>
        </authorList>
    </citation>
    <scope>NUCLEOTIDE SEQUENCE</scope>
    <source>
        <strain evidence="2">RN12</strain>
    </source>
</reference>
<gene>
    <name evidence="2" type="ORF">MW290_13870</name>
</gene>
<dbReference type="RefSeq" id="WP_250195238.1">
    <property type="nucleotide sequence ID" value="NZ_CP097635.1"/>
</dbReference>
<evidence type="ECO:0000256" key="1">
    <source>
        <dbReference type="ARBA" id="ARBA00006987"/>
    </source>
</evidence>